<feature type="transmembrane region" description="Helical" evidence="1">
    <location>
        <begin position="40"/>
        <end position="58"/>
    </location>
</feature>
<dbReference type="InterPro" id="IPR020215">
    <property type="entry name" value="EbsA-like"/>
</dbReference>
<dbReference type="OrthoDB" id="2233065at2"/>
<name>A0A1E5GQV4_9ENTE</name>
<dbReference type="Proteomes" id="UP000094764">
    <property type="component" value="Unassembled WGS sequence"/>
</dbReference>
<comment type="caution">
    <text evidence="2">The sequence shown here is derived from an EMBL/GenBank/DDBJ whole genome shotgun (WGS) entry which is preliminary data.</text>
</comment>
<gene>
    <name evidence="2" type="ORF">BCR23_11265</name>
</gene>
<proteinExistence type="predicted"/>
<sequence length="147" mass="17185">MKKRVYHWQPELSTAIIYWSCTFGILFLSLILTLEHTRPYMTSNIVLGIFFLFAVLGFNRYFIIENESLIVHTLLPVRRKKITLATIELIRIGSNCIELTSTELRGDTQLFIMTKKNKMAFIESIKKQKLFTGKIVDDPELKIGRHY</sequence>
<keyword evidence="3" id="KW-1185">Reference proteome</keyword>
<accession>A0A1E5GQV4</accession>
<keyword evidence="1" id="KW-0812">Transmembrane</keyword>
<dbReference type="EMBL" id="MIKB01000017">
    <property type="protein sequence ID" value="OEG14955.1"/>
    <property type="molecule type" value="Genomic_DNA"/>
</dbReference>
<keyword evidence="1" id="KW-1133">Transmembrane helix</keyword>
<protein>
    <recommendedName>
        <fullName evidence="4">EbsA protein</fullName>
    </recommendedName>
</protein>
<evidence type="ECO:0008006" key="4">
    <source>
        <dbReference type="Google" id="ProtNLM"/>
    </source>
</evidence>
<dbReference type="STRING" id="903983.BCR23_11265"/>
<dbReference type="Pfam" id="PF17255">
    <property type="entry name" value="EbsA"/>
    <property type="match status" value="1"/>
</dbReference>
<evidence type="ECO:0000313" key="3">
    <source>
        <dbReference type="Proteomes" id="UP000094764"/>
    </source>
</evidence>
<dbReference type="RefSeq" id="WP_069635899.1">
    <property type="nucleotide sequence ID" value="NZ_JXKZ01000008.1"/>
</dbReference>
<reference evidence="3" key="1">
    <citation type="submission" date="2016-09" db="EMBL/GenBank/DDBJ databases">
        <authorList>
            <person name="Gulvik C.A."/>
        </authorList>
    </citation>
    <scope>NUCLEOTIDE SEQUENCE [LARGE SCALE GENOMIC DNA]</scope>
    <source>
        <strain evidence="3">LMG 26306</strain>
    </source>
</reference>
<evidence type="ECO:0000313" key="2">
    <source>
        <dbReference type="EMBL" id="OEG14955.1"/>
    </source>
</evidence>
<evidence type="ECO:0000256" key="1">
    <source>
        <dbReference type="SAM" id="Phobius"/>
    </source>
</evidence>
<feature type="transmembrane region" description="Helical" evidence="1">
    <location>
        <begin position="12"/>
        <end position="34"/>
    </location>
</feature>
<dbReference type="AlphaFoldDB" id="A0A1E5GQV4"/>
<organism evidence="2 3">
    <name type="scientific">Enterococcus quebecensis</name>
    <dbReference type="NCBI Taxonomy" id="903983"/>
    <lineage>
        <taxon>Bacteria</taxon>
        <taxon>Bacillati</taxon>
        <taxon>Bacillota</taxon>
        <taxon>Bacilli</taxon>
        <taxon>Lactobacillales</taxon>
        <taxon>Enterococcaceae</taxon>
        <taxon>Enterococcus</taxon>
    </lineage>
</organism>
<keyword evidence="1" id="KW-0472">Membrane</keyword>